<dbReference type="GO" id="GO:0005737">
    <property type="term" value="C:cytoplasm"/>
    <property type="evidence" value="ECO:0007669"/>
    <property type="project" value="TreeGrafter"/>
</dbReference>
<dbReference type="GO" id="GO:0004674">
    <property type="term" value="F:protein serine/threonine kinase activity"/>
    <property type="evidence" value="ECO:0007669"/>
    <property type="project" value="TreeGrafter"/>
</dbReference>
<dbReference type="AlphaFoldDB" id="A0A0L0FFI7"/>
<proteinExistence type="predicted"/>
<gene>
    <name evidence="1" type="ORF">SARC_12241</name>
</gene>
<dbReference type="InterPro" id="IPR016024">
    <property type="entry name" value="ARM-type_fold"/>
</dbReference>
<dbReference type="InterPro" id="IPR050517">
    <property type="entry name" value="DDR_Repair_Kinase"/>
</dbReference>
<dbReference type="eggNOG" id="KOG0891">
    <property type="taxonomic scope" value="Eukaryota"/>
</dbReference>
<name>A0A0L0FFI7_9EUKA</name>
<reference evidence="1 2" key="1">
    <citation type="submission" date="2011-02" db="EMBL/GenBank/DDBJ databases">
        <title>The Genome Sequence of Sphaeroforma arctica JP610.</title>
        <authorList>
            <consortium name="The Broad Institute Genome Sequencing Platform"/>
            <person name="Russ C."/>
            <person name="Cuomo C."/>
            <person name="Young S.K."/>
            <person name="Zeng Q."/>
            <person name="Gargeya S."/>
            <person name="Alvarado L."/>
            <person name="Berlin A."/>
            <person name="Chapman S.B."/>
            <person name="Chen Z."/>
            <person name="Freedman E."/>
            <person name="Gellesch M."/>
            <person name="Goldberg J."/>
            <person name="Griggs A."/>
            <person name="Gujja S."/>
            <person name="Heilman E."/>
            <person name="Heiman D."/>
            <person name="Howarth C."/>
            <person name="Mehta T."/>
            <person name="Neiman D."/>
            <person name="Pearson M."/>
            <person name="Roberts A."/>
            <person name="Saif S."/>
            <person name="Shea T."/>
            <person name="Shenoy N."/>
            <person name="Sisk P."/>
            <person name="Stolte C."/>
            <person name="Sykes S."/>
            <person name="White J."/>
            <person name="Yandava C."/>
            <person name="Burger G."/>
            <person name="Gray M.W."/>
            <person name="Holland P.W.H."/>
            <person name="King N."/>
            <person name="Lang F.B.F."/>
            <person name="Roger A.J."/>
            <person name="Ruiz-Trillo I."/>
            <person name="Haas B."/>
            <person name="Nusbaum C."/>
            <person name="Birren B."/>
        </authorList>
    </citation>
    <scope>NUCLEOTIDE SEQUENCE [LARGE SCALE GENOMIC DNA]</scope>
    <source>
        <strain evidence="1 2">JP610</strain>
    </source>
</reference>
<dbReference type="GeneID" id="25912745"/>
<dbReference type="GO" id="GO:0016242">
    <property type="term" value="P:negative regulation of macroautophagy"/>
    <property type="evidence" value="ECO:0007669"/>
    <property type="project" value="TreeGrafter"/>
</dbReference>
<evidence type="ECO:0000313" key="1">
    <source>
        <dbReference type="EMBL" id="KNC75231.1"/>
    </source>
</evidence>
<dbReference type="PANTHER" id="PTHR11139">
    <property type="entry name" value="ATAXIA TELANGIECTASIA MUTATED ATM -RELATED"/>
    <property type="match status" value="1"/>
</dbReference>
<accession>A0A0L0FFI7</accession>
<dbReference type="GO" id="GO:0031932">
    <property type="term" value="C:TORC2 complex"/>
    <property type="evidence" value="ECO:0007669"/>
    <property type="project" value="TreeGrafter"/>
</dbReference>
<dbReference type="EMBL" id="KQ243763">
    <property type="protein sequence ID" value="KNC75231.1"/>
    <property type="molecule type" value="Genomic_DNA"/>
</dbReference>
<organism evidence="1 2">
    <name type="scientific">Sphaeroforma arctica JP610</name>
    <dbReference type="NCBI Taxonomy" id="667725"/>
    <lineage>
        <taxon>Eukaryota</taxon>
        <taxon>Ichthyosporea</taxon>
        <taxon>Ichthyophonida</taxon>
        <taxon>Sphaeroforma</taxon>
    </lineage>
</organism>
<dbReference type="SUPFAM" id="SSF48371">
    <property type="entry name" value="ARM repeat"/>
    <property type="match status" value="1"/>
</dbReference>
<sequence>MEHNLTQKRPPLTPHRLASIYLHQAKTVPSDITQTLLNLAECMEHDDKRLAADHTTLAEYAANCHAYAKALHYREMQFHQDSKNPEVIEKLIAILNQLKQPEAAAGILTYAKKNDTQMSIQEHWYV</sequence>
<dbReference type="GO" id="GO:0038202">
    <property type="term" value="P:TORC1 signaling"/>
    <property type="evidence" value="ECO:0007669"/>
    <property type="project" value="TreeGrafter"/>
</dbReference>
<keyword evidence="2" id="KW-1185">Reference proteome</keyword>
<dbReference type="RefSeq" id="XP_014149133.1">
    <property type="nucleotide sequence ID" value="XM_014293658.1"/>
</dbReference>
<dbReference type="OrthoDB" id="1711443at2759"/>
<evidence type="ECO:0000313" key="2">
    <source>
        <dbReference type="Proteomes" id="UP000054560"/>
    </source>
</evidence>
<dbReference type="PANTHER" id="PTHR11139:SF9">
    <property type="entry name" value="SERINE_THREONINE-PROTEIN KINASE MTOR"/>
    <property type="match status" value="1"/>
</dbReference>
<dbReference type="Proteomes" id="UP000054560">
    <property type="component" value="Unassembled WGS sequence"/>
</dbReference>
<feature type="non-terminal residue" evidence="1">
    <location>
        <position position="126"/>
    </location>
</feature>
<dbReference type="STRING" id="667725.A0A0L0FFI7"/>
<dbReference type="GO" id="GO:0031931">
    <property type="term" value="C:TORC1 complex"/>
    <property type="evidence" value="ECO:0007669"/>
    <property type="project" value="TreeGrafter"/>
</dbReference>
<protein>
    <submittedName>
        <fullName evidence="1">Uncharacterized protein</fullName>
    </submittedName>
</protein>
<dbReference type="GO" id="GO:0005634">
    <property type="term" value="C:nucleus"/>
    <property type="evidence" value="ECO:0007669"/>
    <property type="project" value="TreeGrafter"/>
</dbReference>